<feature type="compositionally biased region" description="Acidic residues" evidence="1">
    <location>
        <begin position="546"/>
        <end position="556"/>
    </location>
</feature>
<feature type="compositionally biased region" description="Polar residues" evidence="1">
    <location>
        <begin position="20"/>
        <end position="32"/>
    </location>
</feature>
<protein>
    <submittedName>
        <fullName evidence="2">Uncharacterized protein</fullName>
    </submittedName>
</protein>
<keyword evidence="3" id="KW-1185">Reference proteome</keyword>
<feature type="compositionally biased region" description="Basic and acidic residues" evidence="1">
    <location>
        <begin position="220"/>
        <end position="232"/>
    </location>
</feature>
<dbReference type="eggNOG" id="ENOG502S1V6">
    <property type="taxonomic scope" value="Eukaryota"/>
</dbReference>
<dbReference type="GeneID" id="11523767"/>
<reference evidence="2 3" key="1">
    <citation type="journal article" date="2011" name="Nat. Biotechnol.">
        <title>Comparative genomic analysis of the thermophilic biomass-degrading fungi Myceliophthora thermophila and Thielavia terrestris.</title>
        <authorList>
            <person name="Berka R.M."/>
            <person name="Grigoriev I.V."/>
            <person name="Otillar R."/>
            <person name="Salamov A."/>
            <person name="Grimwood J."/>
            <person name="Reid I."/>
            <person name="Ishmael N."/>
            <person name="John T."/>
            <person name="Darmond C."/>
            <person name="Moisan M.-C."/>
            <person name="Henrissat B."/>
            <person name="Coutinho P.M."/>
            <person name="Lombard V."/>
            <person name="Natvig D.O."/>
            <person name="Lindquist E."/>
            <person name="Schmutz J."/>
            <person name="Lucas S."/>
            <person name="Harris P."/>
            <person name="Powlowski J."/>
            <person name="Bellemare A."/>
            <person name="Taylor D."/>
            <person name="Butler G."/>
            <person name="de Vries R.P."/>
            <person name="Allijn I.E."/>
            <person name="van den Brink J."/>
            <person name="Ushinsky S."/>
            <person name="Storms R."/>
            <person name="Powell A.J."/>
            <person name="Paulsen I.T."/>
            <person name="Elbourne L.D.H."/>
            <person name="Baker S.E."/>
            <person name="Magnuson J."/>
            <person name="LaBoissiere S."/>
            <person name="Clutterbuck A.J."/>
            <person name="Martinez D."/>
            <person name="Wogulis M."/>
            <person name="de Leon A.L."/>
            <person name="Rey M.W."/>
            <person name="Tsang A."/>
        </authorList>
    </citation>
    <scope>NUCLEOTIDE SEQUENCE [LARGE SCALE GENOMIC DNA]</scope>
    <source>
        <strain evidence="3">ATCC 38088 / NRRL 8126</strain>
    </source>
</reference>
<dbReference type="STRING" id="578455.G2QTK2"/>
<feature type="compositionally biased region" description="Basic and acidic residues" evidence="1">
    <location>
        <begin position="54"/>
        <end position="66"/>
    </location>
</feature>
<feature type="compositionally biased region" description="Low complexity" evidence="1">
    <location>
        <begin position="122"/>
        <end position="132"/>
    </location>
</feature>
<feature type="region of interest" description="Disordered" evidence="1">
    <location>
        <begin position="1"/>
        <end position="232"/>
    </location>
</feature>
<evidence type="ECO:0000256" key="1">
    <source>
        <dbReference type="SAM" id="MobiDB-lite"/>
    </source>
</evidence>
<name>G2QTK2_THETT</name>
<feature type="compositionally biased region" description="Basic and acidic residues" evidence="1">
    <location>
        <begin position="107"/>
        <end position="117"/>
    </location>
</feature>
<feature type="region of interest" description="Disordered" evidence="1">
    <location>
        <begin position="314"/>
        <end position="349"/>
    </location>
</feature>
<feature type="compositionally biased region" description="Acidic residues" evidence="1">
    <location>
        <begin position="528"/>
        <end position="538"/>
    </location>
</feature>
<gene>
    <name evidence="2" type="ORF">THITE_2110553</name>
</gene>
<feature type="compositionally biased region" description="Basic residues" evidence="1">
    <location>
        <begin position="509"/>
        <end position="524"/>
    </location>
</feature>
<evidence type="ECO:0000313" key="3">
    <source>
        <dbReference type="Proteomes" id="UP000008181"/>
    </source>
</evidence>
<feature type="compositionally biased region" description="Basic residues" evidence="1">
    <location>
        <begin position="1"/>
        <end position="12"/>
    </location>
</feature>
<feature type="compositionally biased region" description="Pro residues" evidence="1">
    <location>
        <begin position="91"/>
        <end position="101"/>
    </location>
</feature>
<dbReference type="Proteomes" id="UP000008181">
    <property type="component" value="Chromosome 1"/>
</dbReference>
<sequence length="669" mass="72414">METSAPKRRRTSPRTAVAVQPQTESEPVSTTPLDPPSRAATPDSTGSLTRALRTRLELRSGTRDGRPPAGSDADGVLRSPPRRPARTPTTRPAPRPLPPPAPEHDEELLRAITERRAPGRSLGVLPELTVPEPELPPTPEHPDPVVSTPPSGIHNTPSRRPRRSRALAERLKSSSPLKQPPLGPDVPPRKGLPLDLGLHSKKGQPTGVPPGPSPTTAELRGLKPVDPDAEKKKLRDSLLAELSQLERDLDVVSKENERIRQGHLSRQTPTPPANKDEILDVLGRHLLPPDDQPTKQDPVEDWLASALNPIAFLPFSKRSSSGPPTLPPQTKDEEPEDLPPPVSHHPLPMTADEALPYLQVFTPLTFTSHVSPLPRADEDDAPLLQHHTITASSTSPRGLFTARIEMTVDTTTMAIASLAVPRLEPAAAAELGPFIDRIVVGGGKGGSNGAGADEKMPTSSSGLRNNVSVLGWAMGEWLRTAVQRAKVWIALEREVAGGKDALREMVARQRARGRRPRRRRRRKRWVEEEREEGDGDGDGDGHTGEDGDGDEEEEGGDGTVDGAGKGYAAADLLPFMGRTCMDLEVPVLDGGKGETSALRVQWRITFDWTGEARSEIGVLVGLPGKWYNHDERGQLSGLPKLFDELIQGGEEPIDAVRTVVCLLAGEQRS</sequence>
<dbReference type="KEGG" id="ttt:THITE_2110553"/>
<feature type="compositionally biased region" description="Basic and acidic residues" evidence="1">
    <location>
        <begin position="245"/>
        <end position="260"/>
    </location>
</feature>
<evidence type="ECO:0000313" key="2">
    <source>
        <dbReference type="EMBL" id="AEO64421.1"/>
    </source>
</evidence>
<dbReference type="RefSeq" id="XP_003650757.1">
    <property type="nucleotide sequence ID" value="XM_003650709.1"/>
</dbReference>
<feature type="region of interest" description="Disordered" evidence="1">
    <location>
        <begin position="507"/>
        <end position="563"/>
    </location>
</feature>
<proteinExistence type="predicted"/>
<organism evidence="2 3">
    <name type="scientific">Thermothielavioides terrestris (strain ATCC 38088 / NRRL 8126)</name>
    <name type="common">Thielavia terrestris</name>
    <dbReference type="NCBI Taxonomy" id="578455"/>
    <lineage>
        <taxon>Eukaryota</taxon>
        <taxon>Fungi</taxon>
        <taxon>Dikarya</taxon>
        <taxon>Ascomycota</taxon>
        <taxon>Pezizomycotina</taxon>
        <taxon>Sordariomycetes</taxon>
        <taxon>Sordariomycetidae</taxon>
        <taxon>Sordariales</taxon>
        <taxon>Chaetomiaceae</taxon>
        <taxon>Thermothielavioides</taxon>
        <taxon>Thermothielavioides terrestris</taxon>
    </lineage>
</organism>
<dbReference type="EMBL" id="CP003009">
    <property type="protein sequence ID" value="AEO64421.1"/>
    <property type="molecule type" value="Genomic_DNA"/>
</dbReference>
<dbReference type="HOGENOM" id="CLU_016858_0_0_1"/>
<accession>G2QTK2</accession>
<dbReference type="AlphaFoldDB" id="G2QTK2"/>
<dbReference type="OrthoDB" id="4160836at2759"/>
<feature type="region of interest" description="Disordered" evidence="1">
    <location>
        <begin position="245"/>
        <end position="276"/>
    </location>
</feature>